<evidence type="ECO:0000313" key="1">
    <source>
        <dbReference type="EnsemblPlants" id="OB02G27570.1"/>
    </source>
</evidence>
<sequence length="55" mass="6246">MLYHDSSHSKTICRHSFLLTVIHLIKKGIKLPLSFFQPFQVAALSAFAYSIHACQ</sequence>
<protein>
    <submittedName>
        <fullName evidence="1">Uncharacterized protein</fullName>
    </submittedName>
</protein>
<reference evidence="1" key="1">
    <citation type="submission" date="2013-04" db="UniProtKB">
        <authorList>
            <consortium name="EnsemblPlants"/>
        </authorList>
    </citation>
    <scope>IDENTIFICATION</scope>
</reference>
<name>J3LDP0_ORYBR</name>
<organism evidence="1">
    <name type="scientific">Oryza brachyantha</name>
    <name type="common">malo sina</name>
    <dbReference type="NCBI Taxonomy" id="4533"/>
    <lineage>
        <taxon>Eukaryota</taxon>
        <taxon>Viridiplantae</taxon>
        <taxon>Streptophyta</taxon>
        <taxon>Embryophyta</taxon>
        <taxon>Tracheophyta</taxon>
        <taxon>Spermatophyta</taxon>
        <taxon>Magnoliopsida</taxon>
        <taxon>Liliopsida</taxon>
        <taxon>Poales</taxon>
        <taxon>Poaceae</taxon>
        <taxon>BOP clade</taxon>
        <taxon>Oryzoideae</taxon>
        <taxon>Oryzeae</taxon>
        <taxon>Oryzinae</taxon>
        <taxon>Oryza</taxon>
    </lineage>
</organism>
<dbReference type="HOGENOM" id="CLU_3035570_0_0_1"/>
<proteinExistence type="predicted"/>
<dbReference type="Proteomes" id="UP000006038">
    <property type="component" value="Unassembled WGS sequence"/>
</dbReference>
<dbReference type="Gramene" id="OB02G27570.1">
    <property type="protein sequence ID" value="OB02G27570.1"/>
    <property type="gene ID" value="OB02G27570"/>
</dbReference>
<dbReference type="AlphaFoldDB" id="J3LDP0"/>
<evidence type="ECO:0000313" key="2">
    <source>
        <dbReference type="Proteomes" id="UP000006038"/>
    </source>
</evidence>
<accession>J3LDP0</accession>
<dbReference type="EnsemblPlants" id="OB02G27570.1">
    <property type="protein sequence ID" value="OB02G27570.1"/>
    <property type="gene ID" value="OB02G27570"/>
</dbReference>
<keyword evidence="2" id="KW-1185">Reference proteome</keyword>